<accession>A0A8C4NMU8</accession>
<feature type="compositionally biased region" description="Polar residues" evidence="1">
    <location>
        <begin position="286"/>
        <end position="297"/>
    </location>
</feature>
<organism evidence="2 3">
    <name type="scientific">Eptatretus burgeri</name>
    <name type="common">Inshore hagfish</name>
    <dbReference type="NCBI Taxonomy" id="7764"/>
    <lineage>
        <taxon>Eukaryota</taxon>
        <taxon>Metazoa</taxon>
        <taxon>Chordata</taxon>
        <taxon>Craniata</taxon>
        <taxon>Vertebrata</taxon>
        <taxon>Cyclostomata</taxon>
        <taxon>Myxini</taxon>
        <taxon>Myxiniformes</taxon>
        <taxon>Myxinidae</taxon>
        <taxon>Eptatretinae</taxon>
        <taxon>Eptatretus</taxon>
    </lineage>
</organism>
<dbReference type="Proteomes" id="UP000694388">
    <property type="component" value="Unplaced"/>
</dbReference>
<feature type="region of interest" description="Disordered" evidence="1">
    <location>
        <begin position="240"/>
        <end position="320"/>
    </location>
</feature>
<evidence type="ECO:0000256" key="1">
    <source>
        <dbReference type="SAM" id="MobiDB-lite"/>
    </source>
</evidence>
<proteinExistence type="predicted"/>
<feature type="compositionally biased region" description="Low complexity" evidence="1">
    <location>
        <begin position="203"/>
        <end position="214"/>
    </location>
</feature>
<protein>
    <submittedName>
        <fullName evidence="2">Uncharacterized protein</fullName>
    </submittedName>
</protein>
<reference evidence="2" key="2">
    <citation type="submission" date="2025-09" db="UniProtKB">
        <authorList>
            <consortium name="Ensembl"/>
        </authorList>
    </citation>
    <scope>IDENTIFICATION</scope>
</reference>
<feature type="region of interest" description="Disordered" evidence="1">
    <location>
        <begin position="158"/>
        <end position="216"/>
    </location>
</feature>
<evidence type="ECO:0000313" key="3">
    <source>
        <dbReference type="Proteomes" id="UP000694388"/>
    </source>
</evidence>
<evidence type="ECO:0000313" key="2">
    <source>
        <dbReference type="Ensembl" id="ENSEBUP00000006306.1"/>
    </source>
</evidence>
<dbReference type="AlphaFoldDB" id="A0A8C4NMU8"/>
<feature type="compositionally biased region" description="Basic and acidic residues" evidence="1">
    <location>
        <begin position="177"/>
        <end position="193"/>
    </location>
</feature>
<name>A0A8C4NMU8_EPTBU</name>
<feature type="compositionally biased region" description="Basic and acidic residues" evidence="1">
    <location>
        <begin position="266"/>
        <end position="276"/>
    </location>
</feature>
<reference evidence="2" key="1">
    <citation type="submission" date="2025-08" db="UniProtKB">
        <authorList>
            <consortium name="Ensembl"/>
        </authorList>
    </citation>
    <scope>IDENTIFICATION</scope>
</reference>
<keyword evidence="3" id="KW-1185">Reference proteome</keyword>
<feature type="compositionally biased region" description="Pro residues" evidence="1">
    <location>
        <begin position="164"/>
        <end position="173"/>
    </location>
</feature>
<sequence length="320" mass="35355">MQDGISMGRKEDATNGVHSHKYIYLQHVHIYSHAINGGRGQDTSKVKALQPTISNLCTELTQFLLTGNGATNIHSKAKPKENKRLPPQTGESDRVGRPLWRGTWQTERIPRDRCRLPAPSWCDGGQLGQPRLCSAFHRAGELSPALSTWMRRLGDRAGKAAPPVRVPGAPPGLPTDCELRQLDPNHRTQDSSKTKMTKKKKPQAPTKTTTHPHPGVLRALISPRSNASPLPFYRSAHLPAPAGSFQKRGVPSRPLPCTPRGGQENHSWHRSREIHSPKIRPPPFSPLTSGWNRTSPTPKRGKSRRENPRTIGTPLVSFAS</sequence>
<feature type="region of interest" description="Disordered" evidence="1">
    <location>
        <begin position="71"/>
        <end position="96"/>
    </location>
</feature>
<dbReference type="Ensembl" id="ENSEBUT00000006760.1">
    <property type="protein sequence ID" value="ENSEBUP00000006306.1"/>
    <property type="gene ID" value="ENSEBUG00000004187.1"/>
</dbReference>